<dbReference type="GO" id="GO:0050515">
    <property type="term" value="F:4-(cytidine 5'-diphospho)-2-C-methyl-D-erythritol kinase activity"/>
    <property type="evidence" value="ECO:0007669"/>
    <property type="project" value="UniProtKB-UniRule"/>
</dbReference>
<dbReference type="PANTHER" id="PTHR43527">
    <property type="entry name" value="4-DIPHOSPHOCYTIDYL-2-C-METHYL-D-ERYTHRITOL KINASE, CHLOROPLASTIC"/>
    <property type="match status" value="1"/>
</dbReference>
<comment type="pathway">
    <text evidence="9">Isoprenoid biosynthesis; isopentenyl diphosphate biosynthesis via DXP pathway; isopentenyl diphosphate from 1-deoxy-D-xylulose 5-phosphate: step 3/6.</text>
</comment>
<dbReference type="InterPro" id="IPR013750">
    <property type="entry name" value="GHMP_kinase_C_dom"/>
</dbReference>
<evidence type="ECO:0000256" key="3">
    <source>
        <dbReference type="ARBA" id="ARBA00017473"/>
    </source>
</evidence>
<keyword evidence="13" id="KW-1185">Reference proteome</keyword>
<dbReference type="Pfam" id="PF08544">
    <property type="entry name" value="GHMP_kinases_C"/>
    <property type="match status" value="1"/>
</dbReference>
<dbReference type="PANTHER" id="PTHR43527:SF2">
    <property type="entry name" value="4-DIPHOSPHOCYTIDYL-2-C-METHYL-D-ERYTHRITOL KINASE, CHLOROPLASTIC"/>
    <property type="match status" value="1"/>
</dbReference>
<feature type="active site" evidence="9">
    <location>
        <position position="9"/>
    </location>
</feature>
<keyword evidence="7 9" id="KW-0067">ATP-binding</keyword>
<name>A0A1W1H9J5_9BACT</name>
<evidence type="ECO:0000259" key="10">
    <source>
        <dbReference type="Pfam" id="PF00288"/>
    </source>
</evidence>
<dbReference type="GO" id="GO:0005524">
    <property type="term" value="F:ATP binding"/>
    <property type="evidence" value="ECO:0007669"/>
    <property type="project" value="UniProtKB-UniRule"/>
</dbReference>
<dbReference type="InterPro" id="IPR014721">
    <property type="entry name" value="Ribsml_uS5_D2-typ_fold_subgr"/>
</dbReference>
<dbReference type="Pfam" id="PF00288">
    <property type="entry name" value="GHMP_kinases_N"/>
    <property type="match status" value="1"/>
</dbReference>
<protein>
    <recommendedName>
        <fullName evidence="3 9">4-diphosphocytidyl-2-C-methyl-D-erythritol kinase</fullName>
        <shortName evidence="9">CMK</shortName>
        <ecNumber evidence="2 9">2.7.1.148</ecNumber>
    </recommendedName>
    <alternativeName>
        <fullName evidence="8 9">4-(cytidine-5'-diphospho)-2-C-methyl-D-erythritol kinase</fullName>
    </alternativeName>
</protein>
<comment type="function">
    <text evidence="9">Catalyzes the phosphorylation of the position 2 hydroxy group of 4-diphosphocytidyl-2C-methyl-D-erythritol.</text>
</comment>
<sequence length="295" mass="32739">MHQVKSYAKINLFLYVTERAPSGYHELLMLMSCIELHDKLTVEFDQSEITVICDHPDVPENESNLVFKAVSIFFSSLTCKTGYLNRQGIRVTIEKNIPVGAGLGGGSSNAAAVLKVMNHYYGQPFSPQELMTIAFKIGADIPFFIDARTSIVKGFGEQICPIGALSDLPESILLFYPGVAASTAEVYKNLDLGLTKQIKFNINSLLKTSGNNKMSDIDGIMHNDLEISACALYPEIGQFRKELIESVPQKIMMTGSGSTFFALFDDYIKAKHCYEALAKRWNKTGKRVFMTSFVV</sequence>
<dbReference type="RefSeq" id="WP_080805675.1">
    <property type="nucleotide sequence ID" value="NZ_LT828551.1"/>
</dbReference>
<evidence type="ECO:0000256" key="9">
    <source>
        <dbReference type="HAMAP-Rule" id="MF_00061"/>
    </source>
</evidence>
<evidence type="ECO:0000256" key="5">
    <source>
        <dbReference type="ARBA" id="ARBA00022741"/>
    </source>
</evidence>
<dbReference type="SUPFAM" id="SSF54211">
    <property type="entry name" value="Ribosomal protein S5 domain 2-like"/>
    <property type="match status" value="1"/>
</dbReference>
<dbReference type="UniPathway" id="UPA00056">
    <property type="reaction ID" value="UER00094"/>
</dbReference>
<dbReference type="STRING" id="1246637.MTBBW1_1670054"/>
<proteinExistence type="inferred from homology"/>
<keyword evidence="4 9" id="KW-0808">Transferase</keyword>
<dbReference type="HAMAP" id="MF_00061">
    <property type="entry name" value="IspE"/>
    <property type="match status" value="1"/>
</dbReference>
<gene>
    <name evidence="9 12" type="primary">ispE</name>
    <name evidence="12" type="ORF">MTBBW1_1670054</name>
</gene>
<dbReference type="InterPro" id="IPR036554">
    <property type="entry name" value="GHMP_kinase_C_sf"/>
</dbReference>
<evidence type="ECO:0000256" key="4">
    <source>
        <dbReference type="ARBA" id="ARBA00022679"/>
    </source>
</evidence>
<dbReference type="GO" id="GO:0019288">
    <property type="term" value="P:isopentenyl diphosphate biosynthetic process, methylerythritol 4-phosphate pathway"/>
    <property type="evidence" value="ECO:0007669"/>
    <property type="project" value="UniProtKB-UniRule"/>
</dbReference>
<dbReference type="AlphaFoldDB" id="A0A1W1H9J5"/>
<dbReference type="InterPro" id="IPR020568">
    <property type="entry name" value="Ribosomal_Su5_D2-typ_SF"/>
</dbReference>
<accession>A0A1W1H9J5</accession>
<keyword evidence="5 9" id="KW-0547">Nucleotide-binding</keyword>
<evidence type="ECO:0000256" key="1">
    <source>
        <dbReference type="ARBA" id="ARBA00009684"/>
    </source>
</evidence>
<dbReference type="EMBL" id="FWEV01000076">
    <property type="protein sequence ID" value="SLM29038.1"/>
    <property type="molecule type" value="Genomic_DNA"/>
</dbReference>
<feature type="domain" description="GHMP kinase C-terminal" evidence="11">
    <location>
        <begin position="223"/>
        <end position="282"/>
    </location>
</feature>
<keyword evidence="6 9" id="KW-0418">Kinase</keyword>
<dbReference type="GO" id="GO:0016114">
    <property type="term" value="P:terpenoid biosynthetic process"/>
    <property type="evidence" value="ECO:0007669"/>
    <property type="project" value="UniProtKB-UniRule"/>
</dbReference>
<dbReference type="EC" id="2.7.1.148" evidence="2 9"/>
<dbReference type="PIRSF" id="PIRSF010376">
    <property type="entry name" value="IspE"/>
    <property type="match status" value="1"/>
</dbReference>
<dbReference type="OrthoDB" id="9809438at2"/>
<evidence type="ECO:0000256" key="8">
    <source>
        <dbReference type="ARBA" id="ARBA00032554"/>
    </source>
</evidence>
<dbReference type="Gene3D" id="3.30.230.10">
    <property type="match status" value="1"/>
</dbReference>
<keyword evidence="9" id="KW-0414">Isoprene biosynthesis</keyword>
<dbReference type="Gene3D" id="3.30.70.890">
    <property type="entry name" value="GHMP kinase, C-terminal domain"/>
    <property type="match status" value="1"/>
</dbReference>
<feature type="active site" evidence="9">
    <location>
        <position position="140"/>
    </location>
</feature>
<evidence type="ECO:0000313" key="13">
    <source>
        <dbReference type="Proteomes" id="UP000191931"/>
    </source>
</evidence>
<evidence type="ECO:0000256" key="7">
    <source>
        <dbReference type="ARBA" id="ARBA00022840"/>
    </source>
</evidence>
<dbReference type="SUPFAM" id="SSF55060">
    <property type="entry name" value="GHMP Kinase, C-terminal domain"/>
    <property type="match status" value="1"/>
</dbReference>
<comment type="similarity">
    <text evidence="1 9">Belongs to the GHMP kinase family. IspE subfamily.</text>
</comment>
<evidence type="ECO:0000256" key="6">
    <source>
        <dbReference type="ARBA" id="ARBA00022777"/>
    </source>
</evidence>
<organism evidence="12 13">
    <name type="scientific">Desulfamplus magnetovallimortis</name>
    <dbReference type="NCBI Taxonomy" id="1246637"/>
    <lineage>
        <taxon>Bacteria</taxon>
        <taxon>Pseudomonadati</taxon>
        <taxon>Thermodesulfobacteriota</taxon>
        <taxon>Desulfobacteria</taxon>
        <taxon>Desulfobacterales</taxon>
        <taxon>Desulfobacteraceae</taxon>
        <taxon>Desulfamplus</taxon>
    </lineage>
</organism>
<feature type="domain" description="GHMP kinase N-terminal" evidence="10">
    <location>
        <begin position="64"/>
        <end position="145"/>
    </location>
</feature>
<dbReference type="Proteomes" id="UP000191931">
    <property type="component" value="Unassembled WGS sequence"/>
</dbReference>
<evidence type="ECO:0000313" key="12">
    <source>
        <dbReference type="EMBL" id="SLM29038.1"/>
    </source>
</evidence>
<feature type="binding site" evidence="9">
    <location>
        <begin position="98"/>
        <end position="108"/>
    </location>
    <ligand>
        <name>ATP</name>
        <dbReference type="ChEBI" id="CHEBI:30616"/>
    </ligand>
</feature>
<comment type="catalytic activity">
    <reaction evidence="9">
        <text>4-CDP-2-C-methyl-D-erythritol + ATP = 4-CDP-2-C-methyl-D-erythritol 2-phosphate + ADP + H(+)</text>
        <dbReference type="Rhea" id="RHEA:18437"/>
        <dbReference type="ChEBI" id="CHEBI:15378"/>
        <dbReference type="ChEBI" id="CHEBI:30616"/>
        <dbReference type="ChEBI" id="CHEBI:57823"/>
        <dbReference type="ChEBI" id="CHEBI:57919"/>
        <dbReference type="ChEBI" id="CHEBI:456216"/>
        <dbReference type="EC" id="2.7.1.148"/>
    </reaction>
</comment>
<reference evidence="12 13" key="1">
    <citation type="submission" date="2017-03" db="EMBL/GenBank/DDBJ databases">
        <authorList>
            <person name="Afonso C.L."/>
            <person name="Miller P.J."/>
            <person name="Scott M.A."/>
            <person name="Spackman E."/>
            <person name="Goraichik I."/>
            <person name="Dimitrov K.M."/>
            <person name="Suarez D.L."/>
            <person name="Swayne D.E."/>
        </authorList>
    </citation>
    <scope>NUCLEOTIDE SEQUENCE [LARGE SCALE GENOMIC DNA]</scope>
    <source>
        <strain evidence="12">PRJEB14757</strain>
    </source>
</reference>
<evidence type="ECO:0000256" key="2">
    <source>
        <dbReference type="ARBA" id="ARBA00012052"/>
    </source>
</evidence>
<dbReference type="InterPro" id="IPR006204">
    <property type="entry name" value="GHMP_kinase_N_dom"/>
</dbReference>
<dbReference type="NCBIfam" id="TIGR00154">
    <property type="entry name" value="ispE"/>
    <property type="match status" value="1"/>
</dbReference>
<evidence type="ECO:0000259" key="11">
    <source>
        <dbReference type="Pfam" id="PF08544"/>
    </source>
</evidence>
<dbReference type="InterPro" id="IPR004424">
    <property type="entry name" value="IspE"/>
</dbReference>